<accession>A0A9Q3YS81</accession>
<sequence>MSVHYAPNPTWNSNLILSAKRTSNGSTICLVCTMTGGTAYQTVTPTDIELFRLSASAAAISYSNIPIQLQLSGVSITIPAATYNSRIVFTISAL</sequence>
<gene>
    <name evidence="1" type="ORF">IEW27_08910</name>
    <name evidence="2" type="ORF">LNP80_15160</name>
</gene>
<dbReference type="RefSeq" id="WP_191179243.1">
    <property type="nucleotide sequence ID" value="NZ_JACXXP010000007.1"/>
</dbReference>
<evidence type="ECO:0000313" key="4">
    <source>
        <dbReference type="Proteomes" id="UP001107960"/>
    </source>
</evidence>
<evidence type="ECO:0000313" key="1">
    <source>
        <dbReference type="EMBL" id="MBD3904712.1"/>
    </source>
</evidence>
<name>A0A9Q3YS81_9FLAO</name>
<dbReference type="AlphaFoldDB" id="A0A9Q3YS81"/>
<dbReference type="EMBL" id="JACXXP010000007">
    <property type="protein sequence ID" value="MBD3904712.1"/>
    <property type="molecule type" value="Genomic_DNA"/>
</dbReference>
<reference evidence="1" key="3">
    <citation type="submission" date="2024-05" db="EMBL/GenBank/DDBJ databases">
        <title>Description of novel Chryseobacterium sp. strain C-2.</title>
        <authorList>
            <person name="Saticioglu I.B."/>
        </authorList>
    </citation>
    <scope>NUCLEOTIDE SEQUENCE</scope>
    <source>
        <strain evidence="1">C-2</strain>
    </source>
</reference>
<organism evidence="2 4">
    <name type="scientific">Chryseobacterium muglaense</name>
    <dbReference type="NCBI Taxonomy" id="2893752"/>
    <lineage>
        <taxon>Bacteria</taxon>
        <taxon>Pseudomonadati</taxon>
        <taxon>Bacteroidota</taxon>
        <taxon>Flavobacteriia</taxon>
        <taxon>Flavobacteriales</taxon>
        <taxon>Weeksellaceae</taxon>
        <taxon>Chryseobacterium group</taxon>
        <taxon>Chryseobacterium</taxon>
    </lineage>
</organism>
<dbReference type="EMBL" id="JAJJML010000001">
    <property type="protein sequence ID" value="MCC9035574.1"/>
    <property type="molecule type" value="Genomic_DNA"/>
</dbReference>
<proteinExistence type="predicted"/>
<evidence type="ECO:0000313" key="2">
    <source>
        <dbReference type="EMBL" id="MCC9035574.1"/>
    </source>
</evidence>
<dbReference type="Proteomes" id="UP000603715">
    <property type="component" value="Unassembled WGS sequence"/>
</dbReference>
<keyword evidence="3" id="KW-1185">Reference proteome</keyword>
<evidence type="ECO:0000313" key="3">
    <source>
        <dbReference type="Proteomes" id="UP000603715"/>
    </source>
</evidence>
<protein>
    <submittedName>
        <fullName evidence="2">Uncharacterized protein</fullName>
    </submittedName>
</protein>
<reference evidence="2" key="1">
    <citation type="submission" date="2021-11" db="EMBL/GenBank/DDBJ databases">
        <title>Description of novel Chryseobacterium species.</title>
        <authorList>
            <person name="Saticioglu I.B."/>
            <person name="Ay H."/>
            <person name="Altun S."/>
            <person name="Duman M."/>
        </authorList>
    </citation>
    <scope>NUCLEOTIDE SEQUENCE</scope>
    <source>
        <strain evidence="2">C-39</strain>
    </source>
</reference>
<comment type="caution">
    <text evidence="2">The sequence shown here is derived from an EMBL/GenBank/DDBJ whole genome shotgun (WGS) entry which is preliminary data.</text>
</comment>
<reference evidence="3" key="2">
    <citation type="submission" date="2023-07" db="EMBL/GenBank/DDBJ databases">
        <title>Description of novel Chryseobacterium sp. strain C-2.</title>
        <authorList>
            <person name="Saticioglu I.B."/>
        </authorList>
    </citation>
    <scope>NUCLEOTIDE SEQUENCE [LARGE SCALE GENOMIC DNA]</scope>
    <source>
        <strain evidence="3">C-2</strain>
    </source>
</reference>
<dbReference type="Proteomes" id="UP001107960">
    <property type="component" value="Unassembled WGS sequence"/>
</dbReference>